<dbReference type="STRING" id="743788.S8DQQ5"/>
<dbReference type="PRINTS" id="PR00385">
    <property type="entry name" value="P450"/>
</dbReference>
<evidence type="ECO:0000313" key="3">
    <source>
        <dbReference type="Proteomes" id="UP000015241"/>
    </source>
</evidence>
<dbReference type="GO" id="GO:0016705">
    <property type="term" value="F:oxidoreductase activity, acting on paired donors, with incorporation or reduction of molecular oxygen"/>
    <property type="evidence" value="ECO:0007669"/>
    <property type="project" value="InterPro"/>
</dbReference>
<dbReference type="SUPFAM" id="SSF48264">
    <property type="entry name" value="Cytochrome P450"/>
    <property type="match status" value="1"/>
</dbReference>
<dbReference type="eggNOG" id="KOG0157">
    <property type="taxonomic scope" value="Eukaryota"/>
</dbReference>
<keyword evidence="3" id="KW-1185">Reference proteome</keyword>
<dbReference type="PANTHER" id="PTHR24291">
    <property type="entry name" value="CYTOCHROME P450 FAMILY 4"/>
    <property type="match status" value="1"/>
</dbReference>
<proteinExistence type="inferred from homology"/>
<dbReference type="InterPro" id="IPR050196">
    <property type="entry name" value="Cytochrome_P450_Monoox"/>
</dbReference>
<reference evidence="2 3" key="1">
    <citation type="journal article" date="2012" name="Science">
        <title>The Paleozoic origin of enzymatic lignin decomposition reconstructed from 31 fungal genomes.</title>
        <authorList>
            <person name="Floudas D."/>
            <person name="Binder M."/>
            <person name="Riley R."/>
            <person name="Barry K."/>
            <person name="Blanchette R.A."/>
            <person name="Henrissat B."/>
            <person name="Martinez A.T."/>
            <person name="Otillar R."/>
            <person name="Spatafora J.W."/>
            <person name="Yadav J.S."/>
            <person name="Aerts A."/>
            <person name="Benoit I."/>
            <person name="Boyd A."/>
            <person name="Carlson A."/>
            <person name="Copeland A."/>
            <person name="Coutinho P.M."/>
            <person name="de Vries R.P."/>
            <person name="Ferreira P."/>
            <person name="Findley K."/>
            <person name="Foster B."/>
            <person name="Gaskell J."/>
            <person name="Glotzer D."/>
            <person name="Gorecki P."/>
            <person name="Heitman J."/>
            <person name="Hesse C."/>
            <person name="Hori C."/>
            <person name="Igarashi K."/>
            <person name="Jurgens J.A."/>
            <person name="Kallen N."/>
            <person name="Kersten P."/>
            <person name="Kohler A."/>
            <person name="Kuees U."/>
            <person name="Kumar T.K.A."/>
            <person name="Kuo A."/>
            <person name="LaButti K."/>
            <person name="Larrondo L.F."/>
            <person name="Lindquist E."/>
            <person name="Ling A."/>
            <person name="Lombard V."/>
            <person name="Lucas S."/>
            <person name="Lundell T."/>
            <person name="Martin R."/>
            <person name="McLaughlin D.J."/>
            <person name="Morgenstern I."/>
            <person name="Morin E."/>
            <person name="Murat C."/>
            <person name="Nagy L.G."/>
            <person name="Nolan M."/>
            <person name="Ohm R.A."/>
            <person name="Patyshakuliyeva A."/>
            <person name="Rokas A."/>
            <person name="Ruiz-Duenas F.J."/>
            <person name="Sabat G."/>
            <person name="Salamov A."/>
            <person name="Samejima M."/>
            <person name="Schmutz J."/>
            <person name="Slot J.C."/>
            <person name="St John F."/>
            <person name="Stenlid J."/>
            <person name="Sun H."/>
            <person name="Sun S."/>
            <person name="Syed K."/>
            <person name="Tsang A."/>
            <person name="Wiebenga A."/>
            <person name="Young D."/>
            <person name="Pisabarro A."/>
            <person name="Eastwood D.C."/>
            <person name="Martin F."/>
            <person name="Cullen D."/>
            <person name="Grigoriev I.V."/>
            <person name="Hibbett D.S."/>
        </authorList>
    </citation>
    <scope>NUCLEOTIDE SEQUENCE</scope>
    <source>
        <strain evidence="3">FP-58527</strain>
    </source>
</reference>
<dbReference type="AlphaFoldDB" id="S8DQQ5"/>
<protein>
    <recommendedName>
        <fullName evidence="4">Cytochrome P450</fullName>
    </recommendedName>
</protein>
<evidence type="ECO:0000313" key="2">
    <source>
        <dbReference type="EMBL" id="EPS95007.1"/>
    </source>
</evidence>
<dbReference type="InParanoid" id="S8DQQ5"/>
<dbReference type="GO" id="GO:0005506">
    <property type="term" value="F:iron ion binding"/>
    <property type="evidence" value="ECO:0007669"/>
    <property type="project" value="InterPro"/>
</dbReference>
<dbReference type="OrthoDB" id="1470350at2759"/>
<name>S8DQQ5_FOMSC</name>
<comment type="similarity">
    <text evidence="1">Belongs to the cytochrome P450 family.</text>
</comment>
<accession>S8DQQ5</accession>
<evidence type="ECO:0000256" key="1">
    <source>
        <dbReference type="ARBA" id="ARBA00010617"/>
    </source>
</evidence>
<gene>
    <name evidence="2" type="ORF">FOMPIDRAFT_1033094</name>
</gene>
<dbReference type="Pfam" id="PF00067">
    <property type="entry name" value="p450"/>
    <property type="match status" value="1"/>
</dbReference>
<dbReference type="GO" id="GO:0004497">
    <property type="term" value="F:monooxygenase activity"/>
    <property type="evidence" value="ECO:0007669"/>
    <property type="project" value="InterPro"/>
</dbReference>
<dbReference type="InterPro" id="IPR036396">
    <property type="entry name" value="Cyt_P450_sf"/>
</dbReference>
<dbReference type="PANTHER" id="PTHR24291:SF175">
    <property type="entry name" value="CYTOCHROME P450"/>
    <property type="match status" value="1"/>
</dbReference>
<dbReference type="Gene3D" id="1.10.630.10">
    <property type="entry name" value="Cytochrome P450"/>
    <property type="match status" value="1"/>
</dbReference>
<dbReference type="InterPro" id="IPR001128">
    <property type="entry name" value="Cyt_P450"/>
</dbReference>
<dbReference type="Proteomes" id="UP000015241">
    <property type="component" value="Unassembled WGS sequence"/>
</dbReference>
<dbReference type="GO" id="GO:0020037">
    <property type="term" value="F:heme binding"/>
    <property type="evidence" value="ECO:0007669"/>
    <property type="project" value="InterPro"/>
</dbReference>
<sequence>MATVLILALFTVAFAIAVLRKLLQRSHFAHVRGPTCPSWLYGHVLVTSREKDVGDLQFKWMHEYGWAWRMKECFSKDSLWLVDPKAIQYVLQTSGYHFPRTEVGRHIVRQITGESILYVEGDDHARIRKIMNPAFSAAQLRSFLPLFFRSARKLTGKWQGRIQSTSTSTEQVINVATWFTRTTLDVIGEAAYDYRCGALDEEDNEVVNAYKNMFRDSVMYPSGAILIFRSLWHYLPDSFIRLTDYLPTREARRFRQTLTVVNRLSNKLISEKTQACLDRKDENLRDIMSILVKANHSENPKTRMKDEEMISQMATFFLAGHETTASMLTWMLYELAKDEEYQGKMRDEIAAVRAKVAERGDDDFTVADLDGMQFGIAAMKEAMRLHPIVYTLTRSAGRDDVIPLSTPIRDENGNVISEIPVNEGTTINMSLCGYNRIPEIWGDDAHSWNPHRWMNMSREKQTNVGVYGNLCVSTADLYSSLRWRFTVIELQAIVVELLENFEFAIPDDKPDIQRVAGGLMIPMIRGKPELGSQMPLKVTPIRRA</sequence>
<dbReference type="EMBL" id="KE504217">
    <property type="protein sequence ID" value="EPS95007.1"/>
    <property type="molecule type" value="Genomic_DNA"/>
</dbReference>
<dbReference type="HOGENOM" id="CLU_001570_5_11_1"/>
<evidence type="ECO:0008006" key="4">
    <source>
        <dbReference type="Google" id="ProtNLM"/>
    </source>
</evidence>
<organism evidence="2 3">
    <name type="scientific">Fomitopsis schrenkii</name>
    <name type="common">Brown rot fungus</name>
    <dbReference type="NCBI Taxonomy" id="2126942"/>
    <lineage>
        <taxon>Eukaryota</taxon>
        <taxon>Fungi</taxon>
        <taxon>Dikarya</taxon>
        <taxon>Basidiomycota</taxon>
        <taxon>Agaricomycotina</taxon>
        <taxon>Agaricomycetes</taxon>
        <taxon>Polyporales</taxon>
        <taxon>Fomitopsis</taxon>
    </lineage>
</organism>